<feature type="domain" description="GFO/IDH/MocA-like oxidoreductase" evidence="2">
    <location>
        <begin position="517"/>
        <end position="640"/>
    </location>
</feature>
<reference evidence="3 4" key="1">
    <citation type="submission" date="2019-02" db="EMBL/GenBank/DDBJ databases">
        <title>Deep-cultivation of Planctomycetes and their phenomic and genomic characterization uncovers novel biology.</title>
        <authorList>
            <person name="Wiegand S."/>
            <person name="Jogler M."/>
            <person name="Boedeker C."/>
            <person name="Pinto D."/>
            <person name="Vollmers J."/>
            <person name="Rivas-Marin E."/>
            <person name="Kohn T."/>
            <person name="Peeters S.H."/>
            <person name="Heuer A."/>
            <person name="Rast P."/>
            <person name="Oberbeckmann S."/>
            <person name="Bunk B."/>
            <person name="Jeske O."/>
            <person name="Meyerdierks A."/>
            <person name="Storesund J.E."/>
            <person name="Kallscheuer N."/>
            <person name="Luecker S."/>
            <person name="Lage O.M."/>
            <person name="Pohl T."/>
            <person name="Merkel B.J."/>
            <person name="Hornburger P."/>
            <person name="Mueller R.-W."/>
            <person name="Bruemmer F."/>
            <person name="Labrenz M."/>
            <person name="Spormann A.M."/>
            <person name="Op den Camp H."/>
            <person name="Overmann J."/>
            <person name="Amann R."/>
            <person name="Jetten M.S.M."/>
            <person name="Mascher T."/>
            <person name="Medema M.H."/>
            <person name="Devos D.P."/>
            <person name="Kaster A.-K."/>
            <person name="Ovreas L."/>
            <person name="Rohde M."/>
            <person name="Galperin M.Y."/>
            <person name="Jogler C."/>
        </authorList>
    </citation>
    <scope>NUCLEOTIDE SEQUENCE [LARGE SCALE GENOMIC DNA]</scope>
    <source>
        <strain evidence="3 4">Pan181</strain>
    </source>
</reference>
<dbReference type="InterPro" id="IPR008257">
    <property type="entry name" value="Pept_M19"/>
</dbReference>
<dbReference type="EC" id="1.1.1.18" evidence="3"/>
<dbReference type="RefSeq" id="WP_145247664.1">
    <property type="nucleotide sequence ID" value="NZ_CP036278.1"/>
</dbReference>
<evidence type="ECO:0000313" key="3">
    <source>
        <dbReference type="EMBL" id="QDU56877.1"/>
    </source>
</evidence>
<dbReference type="Gene3D" id="3.30.360.10">
    <property type="entry name" value="Dihydrodipicolinate Reductase, domain 2"/>
    <property type="match status" value="1"/>
</dbReference>
<keyword evidence="3" id="KW-0560">Oxidoreductase</keyword>
<dbReference type="SUPFAM" id="SSF51735">
    <property type="entry name" value="NAD(P)-binding Rossmann-fold domains"/>
    <property type="match status" value="1"/>
</dbReference>
<dbReference type="GO" id="GO:0000166">
    <property type="term" value="F:nucleotide binding"/>
    <property type="evidence" value="ECO:0007669"/>
    <property type="project" value="InterPro"/>
</dbReference>
<evidence type="ECO:0000313" key="4">
    <source>
        <dbReference type="Proteomes" id="UP000315750"/>
    </source>
</evidence>
<organism evidence="3 4">
    <name type="scientific">Aeoliella mucimassa</name>
    <dbReference type="NCBI Taxonomy" id="2527972"/>
    <lineage>
        <taxon>Bacteria</taxon>
        <taxon>Pseudomonadati</taxon>
        <taxon>Planctomycetota</taxon>
        <taxon>Planctomycetia</taxon>
        <taxon>Pirellulales</taxon>
        <taxon>Lacipirellulaceae</taxon>
        <taxon>Aeoliella</taxon>
    </lineage>
</organism>
<proteinExistence type="predicted"/>
<dbReference type="InterPro" id="IPR036291">
    <property type="entry name" value="NAD(P)-bd_dom_sf"/>
</dbReference>
<dbReference type="Pfam" id="PF01244">
    <property type="entry name" value="Peptidase_M19"/>
    <property type="match status" value="1"/>
</dbReference>
<dbReference type="GO" id="GO:0070573">
    <property type="term" value="F:metallodipeptidase activity"/>
    <property type="evidence" value="ECO:0007669"/>
    <property type="project" value="InterPro"/>
</dbReference>
<dbReference type="OrthoDB" id="9804920at2"/>
<dbReference type="Gene3D" id="3.40.50.720">
    <property type="entry name" value="NAD(P)-binding Rossmann-like Domain"/>
    <property type="match status" value="1"/>
</dbReference>
<evidence type="ECO:0000259" key="2">
    <source>
        <dbReference type="Pfam" id="PF22725"/>
    </source>
</evidence>
<evidence type="ECO:0000259" key="1">
    <source>
        <dbReference type="Pfam" id="PF01408"/>
    </source>
</evidence>
<dbReference type="InterPro" id="IPR032466">
    <property type="entry name" value="Metal_Hydrolase"/>
</dbReference>
<feature type="domain" description="Gfo/Idh/MocA-like oxidoreductase N-terminal" evidence="1">
    <location>
        <begin position="394"/>
        <end position="508"/>
    </location>
</feature>
<dbReference type="EMBL" id="CP036278">
    <property type="protein sequence ID" value="QDU56877.1"/>
    <property type="molecule type" value="Genomic_DNA"/>
</dbReference>
<accession>A0A518AQ84</accession>
<dbReference type="SUPFAM" id="SSF55347">
    <property type="entry name" value="Glyceraldehyde-3-phosphate dehydrogenase-like, C-terminal domain"/>
    <property type="match status" value="1"/>
</dbReference>
<dbReference type="PROSITE" id="PS51365">
    <property type="entry name" value="RENAL_DIPEPTIDASE_2"/>
    <property type="match status" value="1"/>
</dbReference>
<keyword evidence="4" id="KW-1185">Reference proteome</keyword>
<dbReference type="GO" id="GO:0050112">
    <property type="term" value="F:inositol 2-dehydrogenase (NAD+) activity"/>
    <property type="evidence" value="ECO:0007669"/>
    <property type="project" value="UniProtKB-EC"/>
</dbReference>
<dbReference type="PANTHER" id="PTHR10443">
    <property type="entry name" value="MICROSOMAL DIPEPTIDASE"/>
    <property type="match status" value="1"/>
</dbReference>
<dbReference type="Gene3D" id="3.20.20.140">
    <property type="entry name" value="Metal-dependent hydrolases"/>
    <property type="match status" value="1"/>
</dbReference>
<dbReference type="Pfam" id="PF22725">
    <property type="entry name" value="GFO_IDH_MocA_C3"/>
    <property type="match status" value="1"/>
</dbReference>
<sequence length="734" mass="80695">MIPLIDSHLDLAWNAVSFDRDLTATAEAINASERQYTDCQARGGAVVSFEEMRRGDLWLCYGTLLARNNAMKKYPESGALRIDLDHRQWWGAYCSAHAQLAWYRKMVSLGHIRMIKTRADLDAYWNDRQSHRTKALGMVLVMEGADPITDRDDLVEWYTAGLRQVNLVHYGTNRYAAGTGAEGGVTPEGRQLLQWCSELGMALDLTHLADQAFFEALDAFDGPVLASHQNARSVVPGGRQFTDEQLKLVIERQGVIGAAFDNWMLVEGWKLGVTPRESVTLESVANHIDHICQLAGTHTAMAIGTDLDGGFGTEQSPYGLESIADVQNLAEVLANRNYSTEAIEAIFHGNWLRWLRANLPGEPSQAAGNEEQTLMEVIRADSLPRTTEQPRKLVAVIGAGSIGERHARCFAKTGRASIVLCDINRDRMQEVASRVEIASTIDDFSRLADLPLDAAVIATPAPYHIPQAIELLQRRVPVLIEKPLSLTTDGIAELVELAEKQAVPTAVAYVLRGHAVYAAVKECVQRGEIGTPVELLLQSGQHFPFYRPAYRETYYAKRASGGGAIQDALTHFVNLAEWIVGPTTAIQADASRLMLDGVDVEDTVHVLARHGQVMSSLTLNQHQPANETSLSVIGTTGMVRGEVHSNSIHLVHRPDEPWQVTKFPELERDHLFVKQADSFLDQIELGTPAVCSLLEAVSTLKTQMAILQAADHTSWTSVTPGKPRGAAEMLLSEG</sequence>
<dbReference type="KEGG" id="amuc:Pan181_30890"/>
<name>A0A518AQ84_9BACT</name>
<dbReference type="Pfam" id="PF01408">
    <property type="entry name" value="GFO_IDH_MocA"/>
    <property type="match status" value="1"/>
</dbReference>
<dbReference type="InterPro" id="IPR000683">
    <property type="entry name" value="Gfo/Idh/MocA-like_OxRdtase_N"/>
</dbReference>
<gene>
    <name evidence="3" type="primary">iolG_4</name>
    <name evidence="3" type="ORF">Pan181_30890</name>
</gene>
<protein>
    <submittedName>
        <fullName evidence="3">Inositol 2-dehydrogenase/D-chiro-inositol 3-dehydrogenase</fullName>
        <ecNumber evidence="3">1.1.1.18</ecNumber>
    </submittedName>
</protein>
<dbReference type="InterPro" id="IPR055170">
    <property type="entry name" value="GFO_IDH_MocA-like_dom"/>
</dbReference>
<dbReference type="Proteomes" id="UP000315750">
    <property type="component" value="Chromosome"/>
</dbReference>
<dbReference type="GO" id="GO:0006508">
    <property type="term" value="P:proteolysis"/>
    <property type="evidence" value="ECO:0007669"/>
    <property type="project" value="InterPro"/>
</dbReference>
<dbReference type="SUPFAM" id="SSF51556">
    <property type="entry name" value="Metallo-dependent hydrolases"/>
    <property type="match status" value="1"/>
</dbReference>
<dbReference type="AlphaFoldDB" id="A0A518AQ84"/>
<dbReference type="PANTHER" id="PTHR10443:SF12">
    <property type="entry name" value="DIPEPTIDASE"/>
    <property type="match status" value="1"/>
</dbReference>